<organism evidence="3 4">
    <name type="scientific">Rhizopus delemar</name>
    <dbReference type="NCBI Taxonomy" id="936053"/>
    <lineage>
        <taxon>Eukaryota</taxon>
        <taxon>Fungi</taxon>
        <taxon>Fungi incertae sedis</taxon>
        <taxon>Mucoromycota</taxon>
        <taxon>Mucoromycotina</taxon>
        <taxon>Mucoromycetes</taxon>
        <taxon>Mucorales</taxon>
        <taxon>Mucorineae</taxon>
        <taxon>Rhizopodaceae</taxon>
        <taxon>Rhizopus</taxon>
    </lineage>
</organism>
<dbReference type="GO" id="GO:0005516">
    <property type="term" value="F:calmodulin binding"/>
    <property type="evidence" value="ECO:0007669"/>
    <property type="project" value="TreeGrafter"/>
</dbReference>
<dbReference type="GO" id="GO:0110085">
    <property type="term" value="C:mitotic actomyosin contractile ring"/>
    <property type="evidence" value="ECO:0007669"/>
    <property type="project" value="TreeGrafter"/>
</dbReference>
<dbReference type="PROSITE" id="PS50021">
    <property type="entry name" value="CH"/>
    <property type="match status" value="1"/>
</dbReference>
<dbReference type="PANTHER" id="PTHR14149">
    <property type="entry name" value="RAS GTPASE-ACTIVATING PROTEIN WITH IQ MOTIF"/>
    <property type="match status" value="1"/>
</dbReference>
<dbReference type="Pfam" id="PF00307">
    <property type="entry name" value="CH"/>
    <property type="match status" value="1"/>
</dbReference>
<dbReference type="GO" id="GO:1903479">
    <property type="term" value="P:mitotic actomyosin contractile ring assembly actin filament organization"/>
    <property type="evidence" value="ECO:0007669"/>
    <property type="project" value="TreeGrafter"/>
</dbReference>
<dbReference type="Gene3D" id="1.10.418.10">
    <property type="entry name" value="Calponin-like domain"/>
    <property type="match status" value="1"/>
</dbReference>
<dbReference type="SUPFAM" id="SSF143885">
    <property type="entry name" value="RGC domain-like"/>
    <property type="match status" value="1"/>
</dbReference>
<evidence type="ECO:0000313" key="3">
    <source>
        <dbReference type="EMBL" id="KAG1571438.1"/>
    </source>
</evidence>
<dbReference type="SMART" id="SM00323">
    <property type="entry name" value="RasGAP"/>
    <property type="match status" value="1"/>
</dbReference>
<dbReference type="SUPFAM" id="SSF48350">
    <property type="entry name" value="GTPase activation domain, GAP"/>
    <property type="match status" value="1"/>
</dbReference>
<feature type="domain" description="Ras-GAP" evidence="1">
    <location>
        <begin position="636"/>
        <end position="851"/>
    </location>
</feature>
<evidence type="ECO:0000259" key="1">
    <source>
        <dbReference type="PROSITE" id="PS50018"/>
    </source>
</evidence>
<reference evidence="3 4" key="1">
    <citation type="journal article" date="2020" name="Microb. Genom.">
        <title>Genetic diversity of clinical and environmental Mucorales isolates obtained from an investigation of mucormycosis cases among solid organ transplant recipients.</title>
        <authorList>
            <person name="Nguyen M.H."/>
            <person name="Kaul D."/>
            <person name="Muto C."/>
            <person name="Cheng S.J."/>
            <person name="Richter R.A."/>
            <person name="Bruno V.M."/>
            <person name="Liu G."/>
            <person name="Beyhan S."/>
            <person name="Sundermann A.J."/>
            <person name="Mounaud S."/>
            <person name="Pasculle A.W."/>
            <person name="Nierman W.C."/>
            <person name="Driscoll E."/>
            <person name="Cumbie R."/>
            <person name="Clancy C.J."/>
            <person name="Dupont C.L."/>
        </authorList>
    </citation>
    <scope>NUCLEOTIDE SEQUENCE [LARGE SCALE GENOMIC DNA]</scope>
    <source>
        <strain evidence="3 4">GL24</strain>
    </source>
</reference>
<protein>
    <recommendedName>
        <fullName evidence="5">Ras-GAP domain-containing protein</fullName>
    </recommendedName>
</protein>
<evidence type="ECO:0000259" key="2">
    <source>
        <dbReference type="PROSITE" id="PS50021"/>
    </source>
</evidence>
<dbReference type="InterPro" id="IPR008936">
    <property type="entry name" value="Rho_GTPase_activation_prot"/>
</dbReference>
<accession>A0A9P6Z607</accession>
<evidence type="ECO:0000313" key="4">
    <source>
        <dbReference type="Proteomes" id="UP000740926"/>
    </source>
</evidence>
<dbReference type="InterPro" id="IPR001715">
    <property type="entry name" value="CH_dom"/>
</dbReference>
<dbReference type="InterPro" id="IPR001936">
    <property type="entry name" value="RasGAP_dom"/>
</dbReference>
<dbReference type="SUPFAM" id="SSF47576">
    <property type="entry name" value="Calponin-homology domain, CH-domain"/>
    <property type="match status" value="1"/>
</dbReference>
<dbReference type="EMBL" id="JAANIU010000564">
    <property type="protein sequence ID" value="KAG1571438.1"/>
    <property type="molecule type" value="Genomic_DNA"/>
</dbReference>
<sequence>MQKISDLPAINLSEEDAVAGMSNRIRLTKVDQTKNDGRWVDKMRNLLQVREYLCHIGEAIEWIESFLGEKIDDNDNKEASIVHLEKTLHDGVVLAKLAQRIHPGIISSIISGDAKFKFLRSNNINAFLTVLSEVGLPSIFWFEFVDLYDGKNMPKVIYCIHALSHLLHSNQTAPKIKNLNGEFNFSDDVLVATQRSLERSGAVIPNFSNLGSSLQKELDGSSKSKKYSFKPIEEPLLDDSLLTMPTNHKNNNSIPDLIIYESDTESRSSDMIEGEDMNETYPHHQTTMMPTLQTLKFLDADNDSMMSTSESELEEFNPGLSVSEDDDEDFEDYINGTHLNKPRQQTLERHFTKPKNHDLLVTAQGCIRAYMAKTKLQQIKDQHYYQSYHTKDPHGKIDTFSIHQRLGEKRMQYFTSPEAWVISLQAMIRRHLAMNQLRHHIQFGDAPLNQARQQGLAMAQLHENALQKLKSDKNPPIGVVKSVLHMLSNNDVDFHEDLVIEELRQKVIESIRENNQLDSQVSLVDVQIALLLKNVVTLDEVVKLSNAFFNPHRKMQQQRKFSEMVSTNNQSYDLKNIDKTSREKLELYQQLVYLLQTEPAYLARLMSVAGGHSEKKGQRKIDATVLALFGYGTNAREECLLINLCKACIVQEMKHVQDIQEFMRGNYTFMKLVVQVNRGAKERAFFNSLFSSLVKKVIGDRNLDLETNPMVIYQKCINQEELATGHPSSRPFNVNQSEALQSTEVTRILSEHLESLKMITNEFLNAIVDAVDSMPYGMRAIARELRMVMEETFPNEAPEEIIKTLGNFIYYRYLSPAITAPEQYDVINCEVSSIQRRNLAEISKMLQQISSGKLFDSRNTYLSPLDDYVTEASKKFAQWFVDLTNVEEPEEHFGVDPLADHTSTQKPTVYIHPTELYHIHQLLEEHADYVEHQKTGILHAILQDLGEAPTDINLTVPLRLLRLELTDRRDGLSTETGGDVKKLLLDTKRLMILVIQVQSGPTLEDILNDPVTEEHERIWEIVKEEQFPSKGTEQEIEMANRERNFKFGYQNASMDVKSLSFAKLKSFATKLHAYLMQHGVIPESPGYQSIINMIAVDITKKGERRKLRNAEIKKLQTILYHLEEKRNFLTSQGDSYKEYLDSCMKNMAEKRGKKQKFVFPFTRQYFHIKNLQKRGLVPKFGSFKYSAKTLYDRGIILDLAGVSNKMYSRITIILSMDRAGIITFEGYFPLLNTQDLHVDVHYEDLLQTQYEGVQTMKVLDGMATVNVNLLIYLINKKFYHTA</sequence>
<dbReference type="Pfam" id="PF03836">
    <property type="entry name" value="RasGAP_C"/>
    <property type="match status" value="1"/>
</dbReference>
<dbReference type="Proteomes" id="UP000740926">
    <property type="component" value="Unassembled WGS sequence"/>
</dbReference>
<dbReference type="CDD" id="cd21206">
    <property type="entry name" value="CH_IQGAP"/>
    <property type="match status" value="1"/>
</dbReference>
<dbReference type="SMART" id="SM00033">
    <property type="entry name" value="CH"/>
    <property type="match status" value="1"/>
</dbReference>
<dbReference type="InterPro" id="IPR036872">
    <property type="entry name" value="CH_dom_sf"/>
</dbReference>
<dbReference type="PANTHER" id="PTHR14149:SF14">
    <property type="entry name" value="CALPONIN-HOMOLOGY (CH) DOMAIN-CONTAINING PROTEIN"/>
    <property type="match status" value="1"/>
</dbReference>
<name>A0A9P6Z607_9FUNG</name>
<feature type="domain" description="Calponin-homology (CH)" evidence="2">
    <location>
        <begin position="53"/>
        <end position="167"/>
    </location>
</feature>
<dbReference type="PROSITE" id="PS50018">
    <property type="entry name" value="RAS_GTPASE_ACTIV_2"/>
    <property type="match status" value="1"/>
</dbReference>
<comment type="caution">
    <text evidence="3">The sequence shown here is derived from an EMBL/GenBank/DDBJ whole genome shotgun (WGS) entry which is preliminary data.</text>
</comment>
<dbReference type="Pfam" id="PF00616">
    <property type="entry name" value="RasGAP"/>
    <property type="match status" value="1"/>
</dbReference>
<gene>
    <name evidence="3" type="ORF">G6F50_004612</name>
</gene>
<keyword evidence="4" id="KW-1185">Reference proteome</keyword>
<dbReference type="Gene3D" id="1.10.506.10">
    <property type="entry name" value="GTPase Activation - p120gap, domain 1"/>
    <property type="match status" value="1"/>
</dbReference>
<dbReference type="GO" id="GO:0005096">
    <property type="term" value="F:GTPase activator activity"/>
    <property type="evidence" value="ECO:0007669"/>
    <property type="project" value="TreeGrafter"/>
</dbReference>
<proteinExistence type="predicted"/>
<dbReference type="GO" id="GO:0051015">
    <property type="term" value="F:actin filament binding"/>
    <property type="evidence" value="ECO:0007669"/>
    <property type="project" value="TreeGrafter"/>
</dbReference>
<evidence type="ECO:0008006" key="5">
    <source>
        <dbReference type="Google" id="ProtNLM"/>
    </source>
</evidence>
<dbReference type="InterPro" id="IPR000593">
    <property type="entry name" value="RasGAP_C"/>
</dbReference>